<comment type="caution">
    <text evidence="1">The sequence shown here is derived from an EMBL/GenBank/DDBJ whole genome shotgun (WGS) entry which is preliminary data.</text>
</comment>
<protein>
    <recommendedName>
        <fullName evidence="3">DUF4817 domain-containing protein</fullName>
    </recommendedName>
</protein>
<dbReference type="AlphaFoldDB" id="A0A5J4TXM6"/>
<evidence type="ECO:0000313" key="2">
    <source>
        <dbReference type="Proteomes" id="UP000324800"/>
    </source>
</evidence>
<dbReference type="OrthoDB" id="7552475at2759"/>
<proteinExistence type="predicted"/>
<name>A0A5J4TXM6_9EUKA</name>
<evidence type="ECO:0008006" key="3">
    <source>
        <dbReference type="Google" id="ProtNLM"/>
    </source>
</evidence>
<dbReference type="Proteomes" id="UP000324800">
    <property type="component" value="Unassembled WGS sequence"/>
</dbReference>
<evidence type="ECO:0000313" key="1">
    <source>
        <dbReference type="EMBL" id="KAA6362830.1"/>
    </source>
</evidence>
<organism evidence="1 2">
    <name type="scientific">Streblomastix strix</name>
    <dbReference type="NCBI Taxonomy" id="222440"/>
    <lineage>
        <taxon>Eukaryota</taxon>
        <taxon>Metamonada</taxon>
        <taxon>Preaxostyla</taxon>
        <taxon>Oxymonadida</taxon>
        <taxon>Streblomastigidae</taxon>
        <taxon>Streblomastix</taxon>
    </lineage>
</organism>
<gene>
    <name evidence="1" type="ORF">EZS28_041643</name>
</gene>
<reference evidence="1 2" key="1">
    <citation type="submission" date="2019-03" db="EMBL/GenBank/DDBJ databases">
        <title>Single cell metagenomics reveals metabolic interactions within the superorganism composed of flagellate Streblomastix strix and complex community of Bacteroidetes bacteria on its surface.</title>
        <authorList>
            <person name="Treitli S.C."/>
            <person name="Kolisko M."/>
            <person name="Husnik F."/>
            <person name="Keeling P."/>
            <person name="Hampl V."/>
        </authorList>
    </citation>
    <scope>NUCLEOTIDE SEQUENCE [LARGE SCALE GENOMIC DNA]</scope>
    <source>
        <strain evidence="1">ST1C</strain>
    </source>
</reference>
<sequence>MYELNIYANSSTYQEILCGASAMELFPILGIEKTFWNTVAKHYWVLVADVDTAFDAIKLQYTENHPTQEAVAIWFDMFNSGNFSILNDKRTGRHKIPNMRNQIQAFQQIDKYATIDRIASQLGVAQSTVLDRHHNELHYVLLEDK</sequence>
<dbReference type="EMBL" id="SNRW01023671">
    <property type="protein sequence ID" value="KAA6362830.1"/>
    <property type="molecule type" value="Genomic_DNA"/>
</dbReference>
<accession>A0A5J4TXM6</accession>